<dbReference type="PRINTS" id="PR00111">
    <property type="entry name" value="ABHYDROLASE"/>
</dbReference>
<dbReference type="AlphaFoldDB" id="A0A7W6WJ53"/>
<feature type="compositionally biased region" description="Pro residues" evidence="4">
    <location>
        <begin position="93"/>
        <end position="102"/>
    </location>
</feature>
<evidence type="ECO:0000259" key="6">
    <source>
        <dbReference type="PROSITE" id="PS51826"/>
    </source>
</evidence>
<dbReference type="GO" id="GO:0004742">
    <property type="term" value="F:dihydrolipoyllysine-residue acetyltransferase activity"/>
    <property type="evidence" value="ECO:0007669"/>
    <property type="project" value="UniProtKB-EC"/>
</dbReference>
<sequence>MVTAITTGAVGGEYMDHVLVVEWRVGPGDAVRQGDVVAVVETAKAATEVEAPCDGVMGPILAPVGTEVPVGARLGLIGADAADAADAAGDQPTPEPPTPVPAPEINADAGADAGAESDPGPADRRVPEAGDGARLVASPAARRMAAETRVDLRVVAGTGPGGRIKRRDVMAILRAGAPAGEAGLPAVAGSPEGDRPLAVRRSGPANGTPVLLLHGFAGDSTVWHALERELARRHPVLRLDLPCHGRSPRRRYRCFRDFAGDVIATVAGWDTGPLHVVGHSLGGAVALALADQRPQAVRSLSLIAPVGLGSEIDGGIIEGLCRASRVESLEPWLRHLVVDPARVGDAYARAAMAARADPALRLAQGALAAMLFPDGTQAVNVTPLLRRVRVSLRMIWGRADAVVPWRHALAAPGHAGLHLLPAVGHLPHLEAPETVLRVLEDLITCTDDGVSTVTSATPDGSLLSTQEA</sequence>
<evidence type="ECO:0000313" key="8">
    <source>
        <dbReference type="Proteomes" id="UP000555728"/>
    </source>
</evidence>
<comment type="similarity">
    <text evidence="2">Belongs to the 2-oxoacid dehydrogenase family.</text>
</comment>
<dbReference type="SUPFAM" id="SSF53474">
    <property type="entry name" value="alpha/beta-Hydrolases"/>
    <property type="match status" value="1"/>
</dbReference>
<proteinExistence type="inferred from homology"/>
<dbReference type="Pfam" id="PF12697">
    <property type="entry name" value="Abhydrolase_6"/>
    <property type="match status" value="1"/>
</dbReference>
<organism evidence="7 8">
    <name type="scientific">Roseospira goensis</name>
    <dbReference type="NCBI Taxonomy" id="391922"/>
    <lineage>
        <taxon>Bacteria</taxon>
        <taxon>Pseudomonadati</taxon>
        <taxon>Pseudomonadota</taxon>
        <taxon>Alphaproteobacteria</taxon>
        <taxon>Rhodospirillales</taxon>
        <taxon>Rhodospirillaceae</taxon>
        <taxon>Roseospira</taxon>
    </lineage>
</organism>
<keyword evidence="7" id="KW-0670">Pyruvate</keyword>
<dbReference type="SUPFAM" id="SSF47005">
    <property type="entry name" value="Peripheral subunit-binding domain of 2-oxo acid dehydrogenase complex"/>
    <property type="match status" value="1"/>
</dbReference>
<dbReference type="InterPro" id="IPR000073">
    <property type="entry name" value="AB_hydrolase_1"/>
</dbReference>
<dbReference type="NCBIfam" id="NF011457">
    <property type="entry name" value="PRK14875.1"/>
    <property type="match status" value="1"/>
</dbReference>
<dbReference type="Pfam" id="PF02817">
    <property type="entry name" value="E3_binding"/>
    <property type="match status" value="1"/>
</dbReference>
<dbReference type="InterPro" id="IPR036625">
    <property type="entry name" value="E3-bd_dom_sf"/>
</dbReference>
<dbReference type="PROSITE" id="PS00189">
    <property type="entry name" value="LIPOYL"/>
    <property type="match status" value="1"/>
</dbReference>
<dbReference type="RefSeq" id="WP_184431131.1">
    <property type="nucleotide sequence ID" value="NZ_JACIGI010000002.1"/>
</dbReference>
<keyword evidence="3" id="KW-0450">Lipoyl</keyword>
<evidence type="ECO:0000256" key="2">
    <source>
        <dbReference type="ARBA" id="ARBA00007317"/>
    </source>
</evidence>
<dbReference type="PANTHER" id="PTHR46438">
    <property type="entry name" value="ALPHA/BETA-HYDROLASES SUPERFAMILY PROTEIN"/>
    <property type="match status" value="1"/>
</dbReference>
<dbReference type="InterPro" id="IPR029058">
    <property type="entry name" value="AB_hydrolase_fold"/>
</dbReference>
<feature type="region of interest" description="Disordered" evidence="4">
    <location>
        <begin position="84"/>
        <end position="140"/>
    </location>
</feature>
<dbReference type="InterPro" id="IPR000089">
    <property type="entry name" value="Biotin_lipoyl"/>
</dbReference>
<dbReference type="PROSITE" id="PS50968">
    <property type="entry name" value="BIOTINYL_LIPOYL"/>
    <property type="match status" value="1"/>
</dbReference>
<comment type="cofactor">
    <cofactor evidence="1">
        <name>(R)-lipoate</name>
        <dbReference type="ChEBI" id="CHEBI:83088"/>
    </cofactor>
</comment>
<gene>
    <name evidence="7" type="ORF">GGD88_000362</name>
</gene>
<dbReference type="InterPro" id="IPR011053">
    <property type="entry name" value="Single_hybrid_motif"/>
</dbReference>
<name>A0A7W6WJ53_9PROT</name>
<dbReference type="EC" id="2.3.1.12" evidence="7"/>
<dbReference type="EMBL" id="JACIGI010000002">
    <property type="protein sequence ID" value="MBB4284655.1"/>
    <property type="molecule type" value="Genomic_DNA"/>
</dbReference>
<evidence type="ECO:0000259" key="5">
    <source>
        <dbReference type="PROSITE" id="PS50968"/>
    </source>
</evidence>
<dbReference type="Gene3D" id="2.40.50.100">
    <property type="match status" value="1"/>
</dbReference>
<accession>A0A7W6WJ53</accession>
<dbReference type="Gene3D" id="3.40.50.1820">
    <property type="entry name" value="alpha/beta hydrolase"/>
    <property type="match status" value="1"/>
</dbReference>
<comment type="caution">
    <text evidence="7">The sequence shown here is derived from an EMBL/GenBank/DDBJ whole genome shotgun (WGS) entry which is preliminary data.</text>
</comment>
<dbReference type="SUPFAM" id="SSF51230">
    <property type="entry name" value="Single hybrid motif"/>
    <property type="match status" value="1"/>
</dbReference>
<feature type="region of interest" description="Disordered" evidence="4">
    <location>
        <begin position="183"/>
        <end position="202"/>
    </location>
</feature>
<dbReference type="InterPro" id="IPR003016">
    <property type="entry name" value="2-oxoA_DH_lipoyl-BS"/>
</dbReference>
<feature type="domain" description="Lipoyl-binding" evidence="5">
    <location>
        <begin position="1"/>
        <end position="78"/>
    </location>
</feature>
<evidence type="ECO:0000256" key="4">
    <source>
        <dbReference type="SAM" id="MobiDB-lite"/>
    </source>
</evidence>
<dbReference type="PROSITE" id="PS51826">
    <property type="entry name" value="PSBD"/>
    <property type="match status" value="1"/>
</dbReference>
<dbReference type="InterPro" id="IPR004167">
    <property type="entry name" value="PSBD"/>
</dbReference>
<evidence type="ECO:0000313" key="7">
    <source>
        <dbReference type="EMBL" id="MBB4284655.1"/>
    </source>
</evidence>
<dbReference type="CDD" id="cd06849">
    <property type="entry name" value="lipoyl_domain"/>
    <property type="match status" value="1"/>
</dbReference>
<feature type="compositionally biased region" description="Low complexity" evidence="4">
    <location>
        <begin position="103"/>
        <end position="120"/>
    </location>
</feature>
<dbReference type="Proteomes" id="UP000555728">
    <property type="component" value="Unassembled WGS sequence"/>
</dbReference>
<keyword evidence="7" id="KW-0012">Acyltransferase</keyword>
<keyword evidence="7" id="KW-0808">Transferase</keyword>
<dbReference type="Gene3D" id="4.10.320.10">
    <property type="entry name" value="E3-binding domain"/>
    <property type="match status" value="1"/>
</dbReference>
<feature type="domain" description="Peripheral subunit-binding (PSBD)" evidence="6">
    <location>
        <begin position="136"/>
        <end position="173"/>
    </location>
</feature>
<keyword evidence="8" id="KW-1185">Reference proteome</keyword>
<dbReference type="PANTHER" id="PTHR46438:SF11">
    <property type="entry name" value="LIPASE-RELATED"/>
    <property type="match status" value="1"/>
</dbReference>
<protein>
    <submittedName>
        <fullName evidence="7">Pyruvate dehydrogenase E2 component (Dihydrolipoamide acetyltransferase)</fullName>
        <ecNumber evidence="7">2.3.1.12</ecNumber>
    </submittedName>
</protein>
<dbReference type="Pfam" id="PF00364">
    <property type="entry name" value="Biotin_lipoyl"/>
    <property type="match status" value="1"/>
</dbReference>
<reference evidence="7 8" key="1">
    <citation type="submission" date="2020-08" db="EMBL/GenBank/DDBJ databases">
        <title>Genome sequencing of Purple Non-Sulfur Bacteria from various extreme environments.</title>
        <authorList>
            <person name="Mayer M."/>
        </authorList>
    </citation>
    <scope>NUCLEOTIDE SEQUENCE [LARGE SCALE GENOMIC DNA]</scope>
    <source>
        <strain evidence="7 8">JA135</strain>
    </source>
</reference>
<evidence type="ECO:0000256" key="3">
    <source>
        <dbReference type="ARBA" id="ARBA00022823"/>
    </source>
</evidence>
<evidence type="ECO:0000256" key="1">
    <source>
        <dbReference type="ARBA" id="ARBA00001938"/>
    </source>
</evidence>